<feature type="signal peptide" evidence="1">
    <location>
        <begin position="1"/>
        <end position="18"/>
    </location>
</feature>
<feature type="chain" id="PRO_5020270724" evidence="1">
    <location>
        <begin position="19"/>
        <end position="33"/>
    </location>
</feature>
<dbReference type="EMBL" id="CM016560">
    <property type="protein sequence ID" value="TKV90293.1"/>
    <property type="molecule type" value="Genomic_DNA"/>
</dbReference>
<keyword evidence="3" id="KW-1185">Reference proteome</keyword>
<dbReference type="Proteomes" id="UP000298652">
    <property type="component" value="Chromosome 9"/>
</dbReference>
<reference evidence="2" key="1">
    <citation type="submission" date="2019-03" db="EMBL/GenBank/DDBJ databases">
        <title>WGS assembly of Setaria viridis.</title>
        <authorList>
            <person name="Huang P."/>
            <person name="Jenkins J."/>
            <person name="Grimwood J."/>
            <person name="Barry K."/>
            <person name="Healey A."/>
            <person name="Mamidi S."/>
            <person name="Sreedasyam A."/>
            <person name="Shu S."/>
            <person name="Feldman M."/>
            <person name="Wu J."/>
            <person name="Yu Y."/>
            <person name="Chen C."/>
            <person name="Johnson J."/>
            <person name="Rokhsar D."/>
            <person name="Baxter I."/>
            <person name="Schmutz J."/>
            <person name="Brutnell T."/>
            <person name="Kellogg E."/>
        </authorList>
    </citation>
    <scope>NUCLEOTIDE SEQUENCE [LARGE SCALE GENOMIC DNA]</scope>
</reference>
<organism evidence="2 3">
    <name type="scientific">Setaria viridis</name>
    <name type="common">Green bristlegrass</name>
    <name type="synonym">Setaria italica subsp. viridis</name>
    <dbReference type="NCBI Taxonomy" id="4556"/>
    <lineage>
        <taxon>Eukaryota</taxon>
        <taxon>Viridiplantae</taxon>
        <taxon>Streptophyta</taxon>
        <taxon>Embryophyta</taxon>
        <taxon>Tracheophyta</taxon>
        <taxon>Spermatophyta</taxon>
        <taxon>Magnoliopsida</taxon>
        <taxon>Liliopsida</taxon>
        <taxon>Poales</taxon>
        <taxon>Poaceae</taxon>
        <taxon>PACMAD clade</taxon>
        <taxon>Panicoideae</taxon>
        <taxon>Panicodae</taxon>
        <taxon>Paniceae</taxon>
        <taxon>Cenchrinae</taxon>
        <taxon>Setaria</taxon>
    </lineage>
</organism>
<dbReference type="AlphaFoldDB" id="A0A4U6SR80"/>
<evidence type="ECO:0000313" key="2">
    <source>
        <dbReference type="EMBL" id="TKV90293.1"/>
    </source>
</evidence>
<protein>
    <submittedName>
        <fullName evidence="2">Uncharacterized protein</fullName>
    </submittedName>
</protein>
<evidence type="ECO:0000313" key="3">
    <source>
        <dbReference type="Proteomes" id="UP000298652"/>
    </source>
</evidence>
<keyword evidence="1" id="KW-0732">Signal</keyword>
<accession>A0A4U6SR80</accession>
<name>A0A4U6SR80_SETVI</name>
<sequence length="33" mass="3687">MICHSSIICFCSVLYCCGHDCLIVRFCCCVVVL</sequence>
<proteinExistence type="predicted"/>
<dbReference type="Gramene" id="TKV90293">
    <property type="protein sequence ID" value="TKV90293"/>
    <property type="gene ID" value="SEVIR_9G018950v2"/>
</dbReference>
<gene>
    <name evidence="2" type="ORF">SEVIR_9G018950v2</name>
</gene>
<evidence type="ECO:0000256" key="1">
    <source>
        <dbReference type="SAM" id="SignalP"/>
    </source>
</evidence>